<evidence type="ECO:0000313" key="2">
    <source>
        <dbReference type="EMBL" id="OBT91496.1"/>
    </source>
</evidence>
<keyword evidence="3" id="KW-1185">Reference proteome</keyword>
<feature type="chain" id="PRO_5008608254" evidence="1">
    <location>
        <begin position="21"/>
        <end position="251"/>
    </location>
</feature>
<protein>
    <submittedName>
        <fullName evidence="2">Uncharacterized protein</fullName>
    </submittedName>
</protein>
<reference evidence="2 3" key="1">
    <citation type="submission" date="2016-03" db="EMBL/GenBank/DDBJ databases">
        <title>Comparative genomics of Pseudogymnoascus destructans, the fungus causing white-nose syndrome of bats.</title>
        <authorList>
            <person name="Palmer J.M."/>
            <person name="Drees K.P."/>
            <person name="Foster J.T."/>
            <person name="Lindner D.L."/>
        </authorList>
    </citation>
    <scope>NUCLEOTIDE SEQUENCE [LARGE SCALE GENOMIC DNA]</scope>
    <source>
        <strain evidence="2 3">UAMH 10579</strain>
    </source>
</reference>
<organism evidence="2 3">
    <name type="scientific">Pseudogymnoascus verrucosus</name>
    <dbReference type="NCBI Taxonomy" id="342668"/>
    <lineage>
        <taxon>Eukaryota</taxon>
        <taxon>Fungi</taxon>
        <taxon>Dikarya</taxon>
        <taxon>Ascomycota</taxon>
        <taxon>Pezizomycotina</taxon>
        <taxon>Leotiomycetes</taxon>
        <taxon>Thelebolales</taxon>
        <taxon>Thelebolaceae</taxon>
        <taxon>Pseudogymnoascus</taxon>
    </lineage>
</organism>
<dbReference type="RefSeq" id="XP_018125229.1">
    <property type="nucleotide sequence ID" value="XM_018279984.2"/>
</dbReference>
<dbReference type="Proteomes" id="UP000091956">
    <property type="component" value="Unassembled WGS sequence"/>
</dbReference>
<name>A0A1B8G6P0_9PEZI</name>
<proteinExistence type="predicted"/>
<sequence length="251" mass="25948">MHSILPIVALLAAGANTVTAGSYAENYPNRIYLNSMCLPTNANANVEGGIPEAEWVAAMATSPFPCEQRIYLERTCFANGTTTNDFIAEQQCLCGGNYFEALSACYDCLIAHGLVVTPSSLASYSSAVSSYSSAECSASPVTQGYTNLFTVNTSTGPFLDYTVSPDPFANDTRVANYWTGPTAPVAGKITGSAVQHQSSFTNVDNVRFTPPGAVTTGGSVTTPLATSTGGAVKVRVEGGLIAAAIGVLAAL</sequence>
<keyword evidence="1" id="KW-0732">Signal</keyword>
<evidence type="ECO:0000313" key="3">
    <source>
        <dbReference type="Proteomes" id="UP000091956"/>
    </source>
</evidence>
<feature type="signal peptide" evidence="1">
    <location>
        <begin position="1"/>
        <end position="20"/>
    </location>
</feature>
<accession>A0A1B8G6P0</accession>
<dbReference type="STRING" id="342668.A0A1B8G6P0"/>
<dbReference type="GeneID" id="28843976"/>
<dbReference type="EMBL" id="KV460289">
    <property type="protein sequence ID" value="OBT91496.1"/>
    <property type="molecule type" value="Genomic_DNA"/>
</dbReference>
<reference evidence="3" key="2">
    <citation type="journal article" date="2018" name="Nat. Commun.">
        <title>Extreme sensitivity to ultraviolet light in the fungal pathogen causing white-nose syndrome of bats.</title>
        <authorList>
            <person name="Palmer J.M."/>
            <person name="Drees K.P."/>
            <person name="Foster J.T."/>
            <person name="Lindner D.L."/>
        </authorList>
    </citation>
    <scope>NUCLEOTIDE SEQUENCE [LARGE SCALE GENOMIC DNA]</scope>
    <source>
        <strain evidence="3">UAMH 10579</strain>
    </source>
</reference>
<evidence type="ECO:0000256" key="1">
    <source>
        <dbReference type="SAM" id="SignalP"/>
    </source>
</evidence>
<gene>
    <name evidence="2" type="ORF">VE01_10590</name>
</gene>
<dbReference type="OrthoDB" id="4331875at2759"/>
<dbReference type="AlphaFoldDB" id="A0A1B8G6P0"/>